<feature type="modified residue" description="4-aspartylphosphate" evidence="1">
    <location>
        <position position="53"/>
    </location>
</feature>
<gene>
    <name evidence="3" type="ORF">H8K36_02495</name>
</gene>
<dbReference type="GO" id="GO:0000160">
    <property type="term" value="P:phosphorelay signal transduction system"/>
    <property type="evidence" value="ECO:0007669"/>
    <property type="project" value="InterPro"/>
</dbReference>
<protein>
    <submittedName>
        <fullName evidence="3">Response regulator transcription factor</fullName>
    </submittedName>
</protein>
<dbReference type="Pfam" id="PF00072">
    <property type="entry name" value="Response_reg"/>
    <property type="match status" value="1"/>
</dbReference>
<dbReference type="SUPFAM" id="SSF52172">
    <property type="entry name" value="CheY-like"/>
    <property type="match status" value="1"/>
</dbReference>
<dbReference type="EMBL" id="JACOFZ010000001">
    <property type="protein sequence ID" value="MBC3880232.1"/>
    <property type="molecule type" value="Genomic_DNA"/>
</dbReference>
<dbReference type="Gene3D" id="3.40.50.2300">
    <property type="match status" value="1"/>
</dbReference>
<name>A0A923KSE9_9BURK</name>
<keyword evidence="4" id="KW-1185">Reference proteome</keyword>
<organism evidence="3 4">
    <name type="scientific">Undibacterium nitidum</name>
    <dbReference type="NCBI Taxonomy" id="2762298"/>
    <lineage>
        <taxon>Bacteria</taxon>
        <taxon>Pseudomonadati</taxon>
        <taxon>Pseudomonadota</taxon>
        <taxon>Betaproteobacteria</taxon>
        <taxon>Burkholderiales</taxon>
        <taxon>Oxalobacteraceae</taxon>
        <taxon>Undibacterium</taxon>
    </lineage>
</organism>
<dbReference type="CDD" id="cd17535">
    <property type="entry name" value="REC_NarL-like"/>
    <property type="match status" value="1"/>
</dbReference>
<dbReference type="InterPro" id="IPR011006">
    <property type="entry name" value="CheY-like_superfamily"/>
</dbReference>
<reference evidence="3" key="1">
    <citation type="submission" date="2020-08" db="EMBL/GenBank/DDBJ databases">
        <title>Novel species isolated from subtropical streams in China.</title>
        <authorList>
            <person name="Lu H."/>
        </authorList>
    </citation>
    <scope>NUCLEOTIDE SEQUENCE</scope>
    <source>
        <strain evidence="3">LX22W</strain>
    </source>
</reference>
<dbReference type="Proteomes" id="UP000627446">
    <property type="component" value="Unassembled WGS sequence"/>
</dbReference>
<dbReference type="PANTHER" id="PTHR45566">
    <property type="entry name" value="HTH-TYPE TRANSCRIPTIONAL REGULATOR YHJB-RELATED"/>
    <property type="match status" value="1"/>
</dbReference>
<keyword evidence="1" id="KW-0597">Phosphoprotein</keyword>
<dbReference type="InterPro" id="IPR001789">
    <property type="entry name" value="Sig_transdc_resp-reg_receiver"/>
</dbReference>
<dbReference type="AlphaFoldDB" id="A0A923KSE9"/>
<dbReference type="RefSeq" id="WP_186915240.1">
    <property type="nucleotide sequence ID" value="NZ_JACOFZ010000001.1"/>
</dbReference>
<evidence type="ECO:0000256" key="1">
    <source>
        <dbReference type="PROSITE-ProRule" id="PRU00169"/>
    </source>
</evidence>
<sequence>MNLMIVEDSELVRNQILRAISNEPRIRVVCLCEEEDLAVKEIRRLNPDFVILDLSLSPGSGLNVLRRIRCFKVESKVLVVTNNTDSAIERECRSFGISGFFDKSNQFDECLQILFGSLRHE</sequence>
<accession>A0A923KSE9</accession>
<dbReference type="InterPro" id="IPR058245">
    <property type="entry name" value="NreC/VraR/RcsB-like_REC"/>
</dbReference>
<proteinExistence type="predicted"/>
<dbReference type="InterPro" id="IPR051015">
    <property type="entry name" value="EvgA-like"/>
</dbReference>
<evidence type="ECO:0000313" key="3">
    <source>
        <dbReference type="EMBL" id="MBC3880232.1"/>
    </source>
</evidence>
<dbReference type="PANTHER" id="PTHR45566:SF2">
    <property type="entry name" value="NARL SUBFAMILY"/>
    <property type="match status" value="1"/>
</dbReference>
<comment type="caution">
    <text evidence="3">The sequence shown here is derived from an EMBL/GenBank/DDBJ whole genome shotgun (WGS) entry which is preliminary data.</text>
</comment>
<dbReference type="PROSITE" id="PS50110">
    <property type="entry name" value="RESPONSE_REGULATORY"/>
    <property type="match status" value="1"/>
</dbReference>
<evidence type="ECO:0000259" key="2">
    <source>
        <dbReference type="PROSITE" id="PS50110"/>
    </source>
</evidence>
<dbReference type="SMART" id="SM00448">
    <property type="entry name" value="REC"/>
    <property type="match status" value="1"/>
</dbReference>
<feature type="domain" description="Response regulatory" evidence="2">
    <location>
        <begin position="2"/>
        <end position="118"/>
    </location>
</feature>
<evidence type="ECO:0000313" key="4">
    <source>
        <dbReference type="Proteomes" id="UP000627446"/>
    </source>
</evidence>